<dbReference type="PANTHER" id="PTHR37422:SF23">
    <property type="entry name" value="TEICHURONIC ACID BIOSYNTHESIS PROTEIN TUAE"/>
    <property type="match status" value="1"/>
</dbReference>
<evidence type="ECO:0000256" key="2">
    <source>
        <dbReference type="ARBA" id="ARBA00022692"/>
    </source>
</evidence>
<dbReference type="Proteomes" id="UP000194469">
    <property type="component" value="Unassembled WGS sequence"/>
</dbReference>
<feature type="transmembrane region" description="Helical" evidence="5">
    <location>
        <begin position="192"/>
        <end position="211"/>
    </location>
</feature>
<dbReference type="GeneID" id="303003352"/>
<organism evidence="8 9">
    <name type="scientific">Sphingopyxis terrae subsp. ummariensis</name>
    <dbReference type="NCBI Taxonomy" id="429001"/>
    <lineage>
        <taxon>Bacteria</taxon>
        <taxon>Pseudomonadati</taxon>
        <taxon>Pseudomonadota</taxon>
        <taxon>Alphaproteobacteria</taxon>
        <taxon>Sphingomonadales</taxon>
        <taxon>Sphingomonadaceae</taxon>
        <taxon>Sphingopyxis</taxon>
    </lineage>
</organism>
<evidence type="ECO:0000256" key="4">
    <source>
        <dbReference type="ARBA" id="ARBA00023136"/>
    </source>
</evidence>
<evidence type="ECO:0000313" key="9">
    <source>
        <dbReference type="Proteomes" id="UP000194469"/>
    </source>
</evidence>
<dbReference type="AlphaFoldDB" id="A0A1Y6FV35"/>
<dbReference type="GO" id="GO:0016874">
    <property type="term" value="F:ligase activity"/>
    <property type="evidence" value="ECO:0007669"/>
    <property type="project" value="UniProtKB-KW"/>
</dbReference>
<keyword evidence="4 5" id="KW-0472">Membrane</keyword>
<dbReference type="GO" id="GO:0016020">
    <property type="term" value="C:membrane"/>
    <property type="evidence" value="ECO:0007669"/>
    <property type="project" value="UniProtKB-SubCell"/>
</dbReference>
<feature type="transmembrane region" description="Helical" evidence="5">
    <location>
        <begin position="44"/>
        <end position="62"/>
    </location>
</feature>
<evidence type="ECO:0000313" key="8">
    <source>
        <dbReference type="EMBL" id="SMQ79500.1"/>
    </source>
</evidence>
<accession>A0A1Y6FV35</accession>
<keyword evidence="8" id="KW-0436">Ligase</keyword>
<reference evidence="9" key="1">
    <citation type="submission" date="2017-04" db="EMBL/GenBank/DDBJ databases">
        <authorList>
            <person name="Varghese N."/>
            <person name="Submissions S."/>
        </authorList>
    </citation>
    <scope>NUCLEOTIDE SEQUENCE [LARGE SCALE GENOMIC DNA]</scope>
    <source>
        <strain evidence="9">UI2</strain>
    </source>
</reference>
<keyword evidence="6" id="KW-0732">Signal</keyword>
<evidence type="ECO:0000256" key="3">
    <source>
        <dbReference type="ARBA" id="ARBA00022989"/>
    </source>
</evidence>
<feature type="transmembrane region" description="Helical" evidence="5">
    <location>
        <begin position="69"/>
        <end position="94"/>
    </location>
</feature>
<keyword evidence="9" id="KW-1185">Reference proteome</keyword>
<feature type="transmembrane region" description="Helical" evidence="5">
    <location>
        <begin position="271"/>
        <end position="294"/>
    </location>
</feature>
<keyword evidence="2 5" id="KW-0812">Transmembrane</keyword>
<dbReference type="Pfam" id="PF04932">
    <property type="entry name" value="Wzy_C"/>
    <property type="match status" value="1"/>
</dbReference>
<protein>
    <submittedName>
        <fullName evidence="8">O-antigen ligase</fullName>
    </submittedName>
</protein>
<dbReference type="InterPro" id="IPR007016">
    <property type="entry name" value="O-antigen_ligase-rel_domated"/>
</dbReference>
<feature type="transmembrane region" description="Helical" evidence="5">
    <location>
        <begin position="114"/>
        <end position="138"/>
    </location>
</feature>
<feature type="transmembrane region" description="Helical" evidence="5">
    <location>
        <begin position="150"/>
        <end position="172"/>
    </location>
</feature>
<feature type="transmembrane region" description="Helical" evidence="5">
    <location>
        <begin position="362"/>
        <end position="384"/>
    </location>
</feature>
<dbReference type="RefSeq" id="WP_021319987.1">
    <property type="nucleotide sequence ID" value="NZ_JBHLXM010000004.1"/>
</dbReference>
<feature type="transmembrane region" description="Helical" evidence="5">
    <location>
        <begin position="320"/>
        <end position="341"/>
    </location>
</feature>
<feature type="transmembrane region" description="Helical" evidence="5">
    <location>
        <begin position="404"/>
        <end position="422"/>
    </location>
</feature>
<gene>
    <name evidence="8" type="ORF">SAMN06295984_3397</name>
</gene>
<feature type="transmembrane region" description="Helical" evidence="5">
    <location>
        <begin position="218"/>
        <end position="235"/>
    </location>
</feature>
<keyword evidence="3 5" id="KW-1133">Transmembrane helix</keyword>
<dbReference type="PANTHER" id="PTHR37422">
    <property type="entry name" value="TEICHURONIC ACID BIOSYNTHESIS PROTEIN TUAE"/>
    <property type="match status" value="1"/>
</dbReference>
<dbReference type="EMBL" id="FXWL01000005">
    <property type="protein sequence ID" value="SMQ79500.1"/>
    <property type="molecule type" value="Genomic_DNA"/>
</dbReference>
<sequence>MPSHPALVYRCSPALALFLLLLSALCVAGGASHADVTGQVVTRTATWLILVLAILCGVRPIGRSAGPVFWLLLATVLLVLLQLVPLPPSLWAALPGREFLLSAPLSQEAWRPWSLAPSTTINAASSLIVPVAILYLVSAIPQEERAWLPAIMLGAIFFSMLVGLLQFSGFIIDNPFINDSRGSVGGTFANRNHFALFLAMGCLIAPVWAFAGKQSPGWRAPVALALMTLFALTILATGSRAGILTGLLALALGLALCWHDVRRALHGAPRWVFPTLIAAIVSVIALFILVSIAADRAEAVRRAFEIDPGQDMRTRGLPTVLSMIAAYFPAGAGFGGFDPVFRLHEPFQLLKPTYFNHAHNDFLEIVLDGGLPALLLLLVAIIWYGMASVSAWRANGRHSVLPKLGAAILFLILVASAFDYPVRTPMMMAIIVIGASWLCQNRTASMTADFT</sequence>
<name>A0A1Y6FV35_9SPHN</name>
<evidence type="ECO:0000259" key="7">
    <source>
        <dbReference type="Pfam" id="PF04932"/>
    </source>
</evidence>
<comment type="subcellular location">
    <subcellularLocation>
        <location evidence="1">Membrane</location>
        <topology evidence="1">Multi-pass membrane protein</topology>
    </subcellularLocation>
</comment>
<feature type="chain" id="PRO_5011000831" evidence="6">
    <location>
        <begin position="35"/>
        <end position="451"/>
    </location>
</feature>
<evidence type="ECO:0000256" key="6">
    <source>
        <dbReference type="SAM" id="SignalP"/>
    </source>
</evidence>
<evidence type="ECO:0000256" key="1">
    <source>
        <dbReference type="ARBA" id="ARBA00004141"/>
    </source>
</evidence>
<feature type="domain" description="O-antigen ligase-related" evidence="7">
    <location>
        <begin position="226"/>
        <end position="378"/>
    </location>
</feature>
<proteinExistence type="predicted"/>
<evidence type="ECO:0000256" key="5">
    <source>
        <dbReference type="SAM" id="Phobius"/>
    </source>
</evidence>
<feature type="signal peptide" evidence="6">
    <location>
        <begin position="1"/>
        <end position="34"/>
    </location>
</feature>
<dbReference type="InterPro" id="IPR051533">
    <property type="entry name" value="WaaL-like"/>
</dbReference>